<dbReference type="GO" id="GO:0006351">
    <property type="term" value="P:DNA-templated transcription"/>
    <property type="evidence" value="ECO:0007669"/>
    <property type="project" value="InterPro"/>
</dbReference>
<feature type="repeat" description="WD" evidence="7">
    <location>
        <begin position="127"/>
        <end position="168"/>
    </location>
</feature>
<evidence type="ECO:0000259" key="8">
    <source>
        <dbReference type="Pfam" id="PF24105"/>
    </source>
</evidence>
<evidence type="ECO:0000256" key="3">
    <source>
        <dbReference type="ARBA" id="ARBA00022574"/>
    </source>
</evidence>
<dbReference type="GO" id="GO:0005634">
    <property type="term" value="C:nucleus"/>
    <property type="evidence" value="ECO:0007669"/>
    <property type="project" value="UniProtKB-SubCell"/>
</dbReference>
<evidence type="ECO:0000313" key="9">
    <source>
        <dbReference type="EMBL" id="SBP63765.1"/>
    </source>
</evidence>
<evidence type="ECO:0000256" key="7">
    <source>
        <dbReference type="PROSITE-ProRule" id="PRU00221"/>
    </source>
</evidence>
<dbReference type="InterPro" id="IPR031120">
    <property type="entry name" value="HIR1-like"/>
</dbReference>
<dbReference type="Pfam" id="PF24105">
    <property type="entry name" value="Beta-prop_CAF1B_HIR1"/>
    <property type="match status" value="1"/>
</dbReference>
<feature type="repeat" description="WD" evidence="7">
    <location>
        <begin position="170"/>
        <end position="201"/>
    </location>
</feature>
<comment type="similarity">
    <text evidence="2">Belongs to the WD repeat HIR1 family.</text>
</comment>
<feature type="domain" description="CAF1B/HIR1 beta-propeller" evidence="8">
    <location>
        <begin position="1"/>
        <end position="214"/>
    </location>
</feature>
<dbReference type="EMBL" id="HADY01025280">
    <property type="protein sequence ID" value="SBP63765.1"/>
    <property type="molecule type" value="Transcribed_RNA"/>
</dbReference>
<evidence type="ECO:0000256" key="1">
    <source>
        <dbReference type="ARBA" id="ARBA00004123"/>
    </source>
</evidence>
<proteinExistence type="inferred from homology"/>
<dbReference type="PANTHER" id="PTHR13831:SF0">
    <property type="entry name" value="PROTEIN HIRA"/>
    <property type="match status" value="1"/>
</dbReference>
<evidence type="ECO:0000256" key="6">
    <source>
        <dbReference type="ARBA" id="ARBA00023242"/>
    </source>
</evidence>
<accession>A0A1A8BB99</accession>
<dbReference type="PANTHER" id="PTHR13831">
    <property type="entry name" value="MEMBER OF THE HIR1 FAMILY OF WD-REPEAT PROTEINS"/>
    <property type="match status" value="1"/>
</dbReference>
<keyword evidence="5" id="KW-0156">Chromatin regulator</keyword>
<dbReference type="GO" id="GO:0006338">
    <property type="term" value="P:chromatin remodeling"/>
    <property type="evidence" value="ECO:0007669"/>
    <property type="project" value="TreeGrafter"/>
</dbReference>
<reference evidence="9" key="1">
    <citation type="submission" date="2016-05" db="EMBL/GenBank/DDBJ databases">
        <authorList>
            <person name="Lavstsen T."/>
            <person name="Jespersen J.S."/>
        </authorList>
    </citation>
    <scope>NUCLEOTIDE SEQUENCE</scope>
    <source>
        <tissue evidence="9">Brain</tissue>
    </source>
</reference>
<dbReference type="GO" id="GO:0000417">
    <property type="term" value="C:HIR complex"/>
    <property type="evidence" value="ECO:0007669"/>
    <property type="project" value="TreeGrafter"/>
</dbReference>
<dbReference type="Gene3D" id="2.130.10.10">
    <property type="entry name" value="YVTN repeat-like/Quinoprotein amine dehydrogenase"/>
    <property type="match status" value="2"/>
</dbReference>
<feature type="repeat" description="WD" evidence="7">
    <location>
        <begin position="66"/>
        <end position="98"/>
    </location>
</feature>
<dbReference type="PROSITE" id="PS50294">
    <property type="entry name" value="WD_REPEATS_REGION"/>
    <property type="match status" value="3"/>
</dbReference>
<dbReference type="GO" id="GO:0031491">
    <property type="term" value="F:nucleosome binding"/>
    <property type="evidence" value="ECO:0007669"/>
    <property type="project" value="TreeGrafter"/>
</dbReference>
<reference evidence="9" key="2">
    <citation type="submission" date="2016-06" db="EMBL/GenBank/DDBJ databases">
        <title>The genome of a short-lived fish provides insights into sex chromosome evolution and the genetic control of aging.</title>
        <authorList>
            <person name="Reichwald K."/>
            <person name="Felder M."/>
            <person name="Petzold A."/>
            <person name="Koch P."/>
            <person name="Groth M."/>
            <person name="Platzer M."/>
        </authorList>
    </citation>
    <scope>NUCLEOTIDE SEQUENCE</scope>
    <source>
        <tissue evidence="9">Brain</tissue>
    </source>
</reference>
<keyword evidence="6" id="KW-0539">Nucleus</keyword>
<keyword evidence="4" id="KW-0677">Repeat</keyword>
<name>A0A1A8BB99_NOTFU</name>
<protein>
    <submittedName>
        <fullName evidence="9">HIR histone cell cycle regulation defective homolog A</fullName>
    </submittedName>
</protein>
<dbReference type="PROSITE" id="PS50082">
    <property type="entry name" value="WD_REPEATS_2"/>
    <property type="match status" value="3"/>
</dbReference>
<evidence type="ECO:0000256" key="4">
    <source>
        <dbReference type="ARBA" id="ARBA00022737"/>
    </source>
</evidence>
<dbReference type="AlphaFoldDB" id="A0A1A8BB99"/>
<keyword evidence="3 7" id="KW-0853">WD repeat</keyword>
<dbReference type="InterPro" id="IPR001680">
    <property type="entry name" value="WD40_rpt"/>
</dbReference>
<evidence type="ECO:0000256" key="5">
    <source>
        <dbReference type="ARBA" id="ARBA00022853"/>
    </source>
</evidence>
<dbReference type="FunFam" id="2.130.10.10:FF:001044">
    <property type="entry name" value="Protein HIRA"/>
    <property type="match status" value="1"/>
</dbReference>
<sequence>MKLLKPSWVSHNGKPIFSVDIHPDGTKFATGGQGEDSGKVMIWNMAPVLREEDEKNENVPKMLCQMDNHLACVNCVRWSNNGLYLASGGDDKLVMVWKRAALIGPSTVFGSSSKLANVEQWRCVTILRNHTGDVMDVAWSPHDIWLASCSVDNTIVVWNARKFPEMVTCLRGHTGLVKGLTWDPVGKYIASQADDHSLKVWRTVDWQMEANITKPFSECGGTTHVLRLSWSPDGQYLVSAHAMNNSGPTAQIVERDGWKTNMDFVGHRKAVTVVKFNPKIFKKKQKNGSSPKPGCPYCCCAVGSKDRSLSVWVGSHAEF</sequence>
<gene>
    <name evidence="9" type="primary">HIRA</name>
</gene>
<dbReference type="GO" id="GO:0000785">
    <property type="term" value="C:chromatin"/>
    <property type="evidence" value="ECO:0007669"/>
    <property type="project" value="TreeGrafter"/>
</dbReference>
<dbReference type="InterPro" id="IPR036322">
    <property type="entry name" value="WD40_repeat_dom_sf"/>
</dbReference>
<organism evidence="9">
    <name type="scientific">Nothobranchius furzeri</name>
    <name type="common">Turquoise killifish</name>
    <dbReference type="NCBI Taxonomy" id="105023"/>
    <lineage>
        <taxon>Eukaryota</taxon>
        <taxon>Metazoa</taxon>
        <taxon>Chordata</taxon>
        <taxon>Craniata</taxon>
        <taxon>Vertebrata</taxon>
        <taxon>Euteleostomi</taxon>
        <taxon>Actinopterygii</taxon>
        <taxon>Neopterygii</taxon>
        <taxon>Teleostei</taxon>
        <taxon>Neoteleostei</taxon>
        <taxon>Acanthomorphata</taxon>
        <taxon>Ovalentaria</taxon>
        <taxon>Atherinomorphae</taxon>
        <taxon>Cyprinodontiformes</taxon>
        <taxon>Nothobranchiidae</taxon>
        <taxon>Nothobranchius</taxon>
    </lineage>
</organism>
<comment type="subcellular location">
    <subcellularLocation>
        <location evidence="1">Nucleus</location>
    </subcellularLocation>
</comment>
<dbReference type="SMART" id="SM00320">
    <property type="entry name" value="WD40"/>
    <property type="match status" value="6"/>
</dbReference>
<dbReference type="SUPFAM" id="SSF50978">
    <property type="entry name" value="WD40 repeat-like"/>
    <property type="match status" value="1"/>
</dbReference>
<dbReference type="Pfam" id="PF00400">
    <property type="entry name" value="WD40"/>
    <property type="match status" value="1"/>
</dbReference>
<dbReference type="InterPro" id="IPR055410">
    <property type="entry name" value="Beta-prop_CAF1B_HIR1"/>
</dbReference>
<evidence type="ECO:0000256" key="2">
    <source>
        <dbReference type="ARBA" id="ARBA00007306"/>
    </source>
</evidence>
<dbReference type="InterPro" id="IPR015943">
    <property type="entry name" value="WD40/YVTN_repeat-like_dom_sf"/>
</dbReference>